<reference evidence="3" key="1">
    <citation type="submission" date="2016-01" db="EMBL/GenBank/DDBJ databases">
        <authorList>
            <person name="Mcilroy J.S."/>
            <person name="Karst M S."/>
            <person name="Albertsen M."/>
        </authorList>
    </citation>
    <scope>NUCLEOTIDE SEQUENCE</scope>
    <source>
        <strain evidence="3">Cfx-K</strain>
    </source>
</reference>
<keyword evidence="4" id="KW-1185">Reference proteome</keyword>
<keyword evidence="1" id="KW-1133">Transmembrane helix</keyword>
<feature type="transmembrane region" description="Helical" evidence="1">
    <location>
        <begin position="12"/>
        <end position="35"/>
    </location>
</feature>
<accession>A0A160T194</accession>
<dbReference type="InterPro" id="IPR025512">
    <property type="entry name" value="DUF4399"/>
</dbReference>
<keyword evidence="1" id="KW-0812">Transmembrane</keyword>
<evidence type="ECO:0000313" key="4">
    <source>
        <dbReference type="Proteomes" id="UP000215027"/>
    </source>
</evidence>
<protein>
    <submittedName>
        <fullName evidence="3">ATPases of the AAA+ class</fullName>
    </submittedName>
</protein>
<dbReference type="OrthoDB" id="531568at2"/>
<evidence type="ECO:0000259" key="2">
    <source>
        <dbReference type="Pfam" id="PF14347"/>
    </source>
</evidence>
<dbReference type="KEGG" id="pbf:CFX0092_A1436"/>
<keyword evidence="1" id="KW-0472">Membrane</keyword>
<dbReference type="Proteomes" id="UP000215027">
    <property type="component" value="Chromosome I"/>
</dbReference>
<dbReference type="EMBL" id="LN890655">
    <property type="protein sequence ID" value="CUS03314.2"/>
    <property type="molecule type" value="Genomic_DNA"/>
</dbReference>
<feature type="domain" description="DUF4399" evidence="2">
    <location>
        <begin position="61"/>
        <end position="152"/>
    </location>
</feature>
<dbReference type="Pfam" id="PF14347">
    <property type="entry name" value="DUF4399"/>
    <property type="match status" value="1"/>
</dbReference>
<evidence type="ECO:0000313" key="3">
    <source>
        <dbReference type="EMBL" id="CUS03314.2"/>
    </source>
</evidence>
<gene>
    <name evidence="3" type="ORF">CFX0092_A1436</name>
</gene>
<organism evidence="3 4">
    <name type="scientific">Candidatus Promineifilum breve</name>
    <dbReference type="NCBI Taxonomy" id="1806508"/>
    <lineage>
        <taxon>Bacteria</taxon>
        <taxon>Bacillati</taxon>
        <taxon>Chloroflexota</taxon>
        <taxon>Ardenticatenia</taxon>
        <taxon>Candidatus Promineifilales</taxon>
        <taxon>Candidatus Promineifilaceae</taxon>
        <taxon>Candidatus Promineifilum</taxon>
    </lineage>
</organism>
<sequence length="153" mass="15910">MNAEQRLLDWGFVLRWVAITTLTFLLLAVGLLLAACGGASEPVVRFAEPRDGASVAAPVRVVMAAENFTVEPAGDGALHDGAGHLHIMVDTPCVAAGQTIPKDETHLHFGDGSIETELALTPGEHTLCLQAADGAHTALPGEGMTHTISITVP</sequence>
<proteinExistence type="predicted"/>
<name>A0A160T194_9CHLR</name>
<dbReference type="RefSeq" id="WP_095042825.1">
    <property type="nucleotide sequence ID" value="NZ_LN890655.1"/>
</dbReference>
<evidence type="ECO:0000256" key="1">
    <source>
        <dbReference type="SAM" id="Phobius"/>
    </source>
</evidence>
<dbReference type="AlphaFoldDB" id="A0A160T194"/>